<feature type="transmembrane region" description="Helical" evidence="2">
    <location>
        <begin position="86"/>
        <end position="104"/>
    </location>
</feature>
<keyword evidence="2" id="KW-1133">Transmembrane helix</keyword>
<dbReference type="PANTHER" id="PTHR38434">
    <property type="entry name" value="BLL2549 PROTEIN"/>
    <property type="match status" value="1"/>
</dbReference>
<keyword evidence="2" id="KW-0472">Membrane</keyword>
<protein>
    <submittedName>
        <fullName evidence="3">DUF2339 domain-containing protein</fullName>
    </submittedName>
</protein>
<feature type="transmembrane region" description="Helical" evidence="2">
    <location>
        <begin position="54"/>
        <end position="74"/>
    </location>
</feature>
<gene>
    <name evidence="3" type="ORF">EPA99_18370</name>
</gene>
<feature type="transmembrane region" description="Helical" evidence="2">
    <location>
        <begin position="138"/>
        <end position="159"/>
    </location>
</feature>
<organism evidence="3 4">
    <name type="scientific">Pseudoxanthomonas composti</name>
    <dbReference type="NCBI Taxonomy" id="2137479"/>
    <lineage>
        <taxon>Bacteria</taxon>
        <taxon>Pseudomonadati</taxon>
        <taxon>Pseudomonadota</taxon>
        <taxon>Gammaproteobacteria</taxon>
        <taxon>Lysobacterales</taxon>
        <taxon>Lysobacteraceae</taxon>
        <taxon>Pseudoxanthomonas</taxon>
    </lineage>
</organism>
<dbReference type="InterPro" id="IPR019286">
    <property type="entry name" value="DUF2339_TM"/>
</dbReference>
<feature type="transmembrane region" description="Helical" evidence="2">
    <location>
        <begin position="402"/>
        <end position="423"/>
    </location>
</feature>
<feature type="transmembrane region" description="Helical" evidence="2">
    <location>
        <begin position="643"/>
        <end position="663"/>
    </location>
</feature>
<keyword evidence="2" id="KW-0812">Transmembrane</keyword>
<feature type="transmembrane region" description="Helical" evidence="2">
    <location>
        <begin position="297"/>
        <end position="317"/>
    </location>
</feature>
<dbReference type="Proteomes" id="UP000289784">
    <property type="component" value="Unassembled WGS sequence"/>
</dbReference>
<dbReference type="AlphaFoldDB" id="A0A4Q1JSL1"/>
<feature type="transmembrane region" description="Helical" evidence="2">
    <location>
        <begin position="712"/>
        <end position="732"/>
    </location>
</feature>
<feature type="transmembrane region" description="Helical" evidence="2">
    <location>
        <begin position="675"/>
        <end position="692"/>
    </location>
</feature>
<name>A0A4Q1JSL1_9GAMM</name>
<evidence type="ECO:0000256" key="2">
    <source>
        <dbReference type="SAM" id="Phobius"/>
    </source>
</evidence>
<dbReference type="RefSeq" id="WP_164978707.1">
    <property type="nucleotide sequence ID" value="NZ_SAWZ01000018.1"/>
</dbReference>
<feature type="transmembrane region" description="Helical" evidence="2">
    <location>
        <begin position="189"/>
        <end position="207"/>
    </location>
</feature>
<feature type="transmembrane region" description="Helical" evidence="2">
    <location>
        <begin position="548"/>
        <end position="566"/>
    </location>
</feature>
<reference evidence="3 4" key="1">
    <citation type="submission" date="2019-01" db="EMBL/GenBank/DDBJ databases">
        <title>Pseudoxanthomonas composti sp. nov., isolated from compost.</title>
        <authorList>
            <person name="Yang G."/>
        </authorList>
    </citation>
    <scope>NUCLEOTIDE SEQUENCE [LARGE SCALE GENOMIC DNA]</scope>
    <source>
        <strain evidence="3 4">GSS15</strain>
    </source>
</reference>
<feature type="transmembrane region" description="Helical" evidence="2">
    <location>
        <begin position="518"/>
        <end position="536"/>
    </location>
</feature>
<feature type="transmembrane region" description="Helical" evidence="2">
    <location>
        <begin position="244"/>
        <end position="261"/>
    </location>
</feature>
<feature type="compositionally biased region" description="Pro residues" evidence="1">
    <location>
        <begin position="1"/>
        <end position="13"/>
    </location>
</feature>
<feature type="region of interest" description="Disordered" evidence="1">
    <location>
        <begin position="1"/>
        <end position="31"/>
    </location>
</feature>
<feature type="transmembrane region" description="Helical" evidence="2">
    <location>
        <begin position="352"/>
        <end position="367"/>
    </location>
</feature>
<feature type="transmembrane region" description="Helical" evidence="2">
    <location>
        <begin position="379"/>
        <end position="396"/>
    </location>
</feature>
<feature type="transmembrane region" description="Helical" evidence="2">
    <location>
        <begin position="273"/>
        <end position="291"/>
    </location>
</feature>
<dbReference type="PANTHER" id="PTHR38434:SF1">
    <property type="entry name" value="BLL2549 PROTEIN"/>
    <property type="match status" value="1"/>
</dbReference>
<evidence type="ECO:0000313" key="4">
    <source>
        <dbReference type="Proteomes" id="UP000289784"/>
    </source>
</evidence>
<feature type="transmembrane region" description="Helical" evidence="2">
    <location>
        <begin position="611"/>
        <end position="631"/>
    </location>
</feature>
<feature type="transmembrane region" description="Helical" evidence="2">
    <location>
        <begin position="214"/>
        <end position="232"/>
    </location>
</feature>
<sequence length="799" mass="84766">AAAPPAATPPPIPAAARPQPQAAPARPWPAAPEAPSVFERALRSLRRWFTEGNVPVKIGMLVLFAGVAALVKYASDQGWLRVPIELRLAGMSAAALAGLVLGWRKRHSHRAFALSLQGGMIGILLLIVFGAFKQFGLLPAGLAFALSVVLVAGAGMLAVLQNARALAILALLAGFLAPLWLSTGQGHHVALFTYYAVLNGAILAMAWWRPWRELNLLGFAFTFGIGTLWGVLRYAPEHYASTQPFLLLFFVFYLLIPLLYVRRATPERGRLLDGALVFGTPLVAFSLQAGLMPGRPMALALCALGVAAVYVLLALLAQRRLRHPVLMQAYAVLAVGFATLAVPLALSARATGGIFALEGAALIWLGLRQQRTLPQLGGLLLQLGAALALAVATPQVAERALLHPTCMAMLLIALGGWASAASYRRAGQDVIASGWYLWALAWWCANLGSEVQAFVPWASRADALLALAALTAWVAAEVHARFPARLLVLTTAGGLALAAPLALVQADVHVQPFAGTGGWAWLAYAVFGLRSLLCLRRGGDGVGAIAQAAWWLVWPLVISLLGHFIARRFALADGWAMAWIGAPWIVLLAVAVLRGPWLSVPIGAAFERARAALLGTVLVVVALWWGVALLSSGGSAPLPWCPLLNPMELLQLAVLLLVARLGWAEAAPGWLLRSRTVLMAVAGFALVTATTLRGVHHWGGVPWTPSLLSTSLAQTSLTVVWSILGVVGWVSGSRRAQRTLWLAGAVLMAVVLAKLVMVDRQHLGNLWGIGSFIAYGLLCTVVGYLAPAPPRAPTKDTPP</sequence>
<comment type="caution">
    <text evidence="3">The sequence shown here is derived from an EMBL/GenBank/DDBJ whole genome shotgun (WGS) entry which is preliminary data.</text>
</comment>
<feature type="transmembrane region" description="Helical" evidence="2">
    <location>
        <begin position="578"/>
        <end position="599"/>
    </location>
</feature>
<feature type="transmembrane region" description="Helical" evidence="2">
    <location>
        <begin position="486"/>
        <end position="506"/>
    </location>
</feature>
<accession>A0A4Q1JSL1</accession>
<evidence type="ECO:0000313" key="3">
    <source>
        <dbReference type="EMBL" id="RXQ98742.1"/>
    </source>
</evidence>
<feature type="compositionally biased region" description="Low complexity" evidence="1">
    <location>
        <begin position="14"/>
        <end position="25"/>
    </location>
</feature>
<feature type="transmembrane region" description="Helical" evidence="2">
    <location>
        <begin position="329"/>
        <end position="346"/>
    </location>
</feature>
<feature type="transmembrane region" description="Helical" evidence="2">
    <location>
        <begin position="111"/>
        <end position="132"/>
    </location>
</feature>
<evidence type="ECO:0000256" key="1">
    <source>
        <dbReference type="SAM" id="MobiDB-lite"/>
    </source>
</evidence>
<dbReference type="EMBL" id="SAWZ01000018">
    <property type="protein sequence ID" value="RXQ98742.1"/>
    <property type="molecule type" value="Genomic_DNA"/>
</dbReference>
<feature type="non-terminal residue" evidence="3">
    <location>
        <position position="1"/>
    </location>
</feature>
<feature type="transmembrane region" description="Helical" evidence="2">
    <location>
        <begin position="764"/>
        <end position="786"/>
    </location>
</feature>
<feature type="transmembrane region" description="Helical" evidence="2">
    <location>
        <begin position="739"/>
        <end position="758"/>
    </location>
</feature>
<dbReference type="Pfam" id="PF10101">
    <property type="entry name" value="DUF2339"/>
    <property type="match status" value="2"/>
</dbReference>
<proteinExistence type="predicted"/>
<keyword evidence="4" id="KW-1185">Reference proteome</keyword>
<feature type="transmembrane region" description="Helical" evidence="2">
    <location>
        <begin position="166"/>
        <end position="183"/>
    </location>
</feature>